<evidence type="ECO:0000313" key="2">
    <source>
        <dbReference type="EnsemblFungi" id="EJT74732"/>
    </source>
</evidence>
<reference evidence="1" key="3">
    <citation type="submission" date="2010-09" db="EMBL/GenBank/DDBJ databases">
        <title>Annotation of Gaeumannomyces graminis var. tritici R3-111a-1.</title>
        <authorList>
            <consortium name="The Broad Institute Genome Sequencing Platform"/>
            <person name="Ma L.-J."/>
            <person name="Dead R."/>
            <person name="Young S.K."/>
            <person name="Zeng Q."/>
            <person name="Gargeya S."/>
            <person name="Fitzgerald M."/>
            <person name="Haas B."/>
            <person name="Abouelleil A."/>
            <person name="Alvarado L."/>
            <person name="Arachchi H.M."/>
            <person name="Berlin A."/>
            <person name="Brown A."/>
            <person name="Chapman S.B."/>
            <person name="Chen Z."/>
            <person name="Dunbar C."/>
            <person name="Freedman E."/>
            <person name="Gearin G."/>
            <person name="Gellesch M."/>
            <person name="Goldberg J."/>
            <person name="Griggs A."/>
            <person name="Gujja S."/>
            <person name="Heiman D."/>
            <person name="Howarth C."/>
            <person name="Larson L."/>
            <person name="Lui A."/>
            <person name="MacDonald P.J.P."/>
            <person name="Mehta T."/>
            <person name="Montmayeur A."/>
            <person name="Murphy C."/>
            <person name="Neiman D."/>
            <person name="Pearson M."/>
            <person name="Priest M."/>
            <person name="Roberts A."/>
            <person name="Saif S."/>
            <person name="Shea T."/>
            <person name="Shenoy N."/>
            <person name="Sisk P."/>
            <person name="Stolte C."/>
            <person name="Sykes S."/>
            <person name="Yandava C."/>
            <person name="Wortman J."/>
            <person name="Nusbaum C."/>
            <person name="Birren B."/>
        </authorList>
    </citation>
    <scope>NUCLEOTIDE SEQUENCE</scope>
    <source>
        <strain evidence="1">R3-111a-1</strain>
    </source>
</reference>
<sequence length="102" mass="11490">MSFADQLHPPLRRTGASVVIQVFLTRQPQGDEVQVLNYDMGSPNGMIITNVQKDPQCPMWPSDLIKHEFAFKSQQDVSKMKFIQFNIVTNTPARVAVMKAGK</sequence>
<accession>J3P4Y4</accession>
<evidence type="ECO:0000313" key="3">
    <source>
        <dbReference type="Proteomes" id="UP000006039"/>
    </source>
</evidence>
<name>J3P4Y4_GAET3</name>
<organism evidence="1">
    <name type="scientific">Gaeumannomyces tritici (strain R3-111a-1)</name>
    <name type="common">Wheat and barley take-all root rot fungus</name>
    <name type="synonym">Gaeumannomyces graminis var. tritici</name>
    <dbReference type="NCBI Taxonomy" id="644352"/>
    <lineage>
        <taxon>Eukaryota</taxon>
        <taxon>Fungi</taxon>
        <taxon>Dikarya</taxon>
        <taxon>Ascomycota</taxon>
        <taxon>Pezizomycotina</taxon>
        <taxon>Sordariomycetes</taxon>
        <taxon>Sordariomycetidae</taxon>
        <taxon>Magnaporthales</taxon>
        <taxon>Magnaporthaceae</taxon>
        <taxon>Gaeumannomyces</taxon>
    </lineage>
</organism>
<proteinExistence type="predicted"/>
<reference evidence="3" key="1">
    <citation type="submission" date="2010-07" db="EMBL/GenBank/DDBJ databases">
        <title>The genome sequence of Gaeumannomyces graminis var. tritici strain R3-111a-1.</title>
        <authorList>
            <consortium name="The Broad Institute Genome Sequencing Platform"/>
            <person name="Ma L.-J."/>
            <person name="Dead R."/>
            <person name="Young S."/>
            <person name="Zeng Q."/>
            <person name="Koehrsen M."/>
            <person name="Alvarado L."/>
            <person name="Berlin A."/>
            <person name="Chapman S.B."/>
            <person name="Chen Z."/>
            <person name="Freedman E."/>
            <person name="Gellesch M."/>
            <person name="Goldberg J."/>
            <person name="Griggs A."/>
            <person name="Gujja S."/>
            <person name="Heilman E.R."/>
            <person name="Heiman D."/>
            <person name="Hepburn T."/>
            <person name="Howarth C."/>
            <person name="Jen D."/>
            <person name="Larson L."/>
            <person name="Mehta T."/>
            <person name="Neiman D."/>
            <person name="Pearson M."/>
            <person name="Roberts A."/>
            <person name="Saif S."/>
            <person name="Shea T."/>
            <person name="Shenoy N."/>
            <person name="Sisk P."/>
            <person name="Stolte C."/>
            <person name="Sykes S."/>
            <person name="Walk T."/>
            <person name="White J."/>
            <person name="Yandava C."/>
            <person name="Haas B."/>
            <person name="Nusbaum C."/>
            <person name="Birren B."/>
        </authorList>
    </citation>
    <scope>NUCLEOTIDE SEQUENCE [LARGE SCALE GENOMIC DNA]</scope>
    <source>
        <strain evidence="3">R3-111a-1</strain>
    </source>
</reference>
<dbReference type="EnsemblFungi" id="EJT74732">
    <property type="protein sequence ID" value="EJT74732"/>
    <property type="gene ID" value="GGTG_08570"/>
</dbReference>
<reference evidence="2" key="5">
    <citation type="submission" date="2018-04" db="UniProtKB">
        <authorList>
            <consortium name="EnsemblFungi"/>
        </authorList>
    </citation>
    <scope>IDENTIFICATION</scope>
    <source>
        <strain evidence="2">R3-111a-1</strain>
    </source>
</reference>
<dbReference type="EMBL" id="GL385398">
    <property type="protein sequence ID" value="EJT74732.1"/>
    <property type="molecule type" value="Genomic_DNA"/>
</dbReference>
<gene>
    <name evidence="2" type="primary">20349028</name>
    <name evidence="1" type="ORF">GGTG_08570</name>
</gene>
<dbReference type="GeneID" id="20349028"/>
<dbReference type="RefSeq" id="XP_009224676.1">
    <property type="nucleotide sequence ID" value="XM_009226412.1"/>
</dbReference>
<keyword evidence="3" id="KW-1185">Reference proteome</keyword>
<dbReference type="AlphaFoldDB" id="J3P4Y4"/>
<evidence type="ECO:0000313" key="1">
    <source>
        <dbReference type="EMBL" id="EJT74732.1"/>
    </source>
</evidence>
<dbReference type="VEuPathDB" id="FungiDB:GGTG_08570"/>
<reference evidence="2" key="4">
    <citation type="journal article" date="2015" name="G3 (Bethesda)">
        <title>Genome sequences of three phytopathogenic species of the Magnaporthaceae family of fungi.</title>
        <authorList>
            <person name="Okagaki L.H."/>
            <person name="Nunes C.C."/>
            <person name="Sailsbery J."/>
            <person name="Clay B."/>
            <person name="Brown D."/>
            <person name="John T."/>
            <person name="Oh Y."/>
            <person name="Young N."/>
            <person name="Fitzgerald M."/>
            <person name="Haas B.J."/>
            <person name="Zeng Q."/>
            <person name="Young S."/>
            <person name="Adiconis X."/>
            <person name="Fan L."/>
            <person name="Levin J.Z."/>
            <person name="Mitchell T.K."/>
            <person name="Okubara P.A."/>
            <person name="Farman M.L."/>
            <person name="Kohn L.M."/>
            <person name="Birren B."/>
            <person name="Ma L.-J."/>
            <person name="Dean R.A."/>
        </authorList>
    </citation>
    <scope>NUCLEOTIDE SEQUENCE</scope>
    <source>
        <strain evidence="2">R3-111a-1</strain>
    </source>
</reference>
<reference evidence="1" key="2">
    <citation type="submission" date="2010-07" db="EMBL/GenBank/DDBJ databases">
        <authorList>
            <consortium name="The Broad Institute Genome Sequencing Platform"/>
            <consortium name="Broad Institute Genome Sequencing Center for Infectious Disease"/>
            <person name="Ma L.-J."/>
            <person name="Dead R."/>
            <person name="Young S."/>
            <person name="Zeng Q."/>
            <person name="Koehrsen M."/>
            <person name="Alvarado L."/>
            <person name="Berlin A."/>
            <person name="Chapman S.B."/>
            <person name="Chen Z."/>
            <person name="Freedman E."/>
            <person name="Gellesch M."/>
            <person name="Goldberg J."/>
            <person name="Griggs A."/>
            <person name="Gujja S."/>
            <person name="Heilman E.R."/>
            <person name="Heiman D."/>
            <person name="Hepburn T."/>
            <person name="Howarth C."/>
            <person name="Jen D."/>
            <person name="Larson L."/>
            <person name="Mehta T."/>
            <person name="Neiman D."/>
            <person name="Pearson M."/>
            <person name="Roberts A."/>
            <person name="Saif S."/>
            <person name="Shea T."/>
            <person name="Shenoy N."/>
            <person name="Sisk P."/>
            <person name="Stolte C."/>
            <person name="Sykes S."/>
            <person name="Walk T."/>
            <person name="White J."/>
            <person name="Yandava C."/>
            <person name="Haas B."/>
            <person name="Nusbaum C."/>
            <person name="Birren B."/>
        </authorList>
    </citation>
    <scope>NUCLEOTIDE SEQUENCE</scope>
    <source>
        <strain evidence="1">R3-111a-1</strain>
    </source>
</reference>
<dbReference type="Proteomes" id="UP000006039">
    <property type="component" value="Unassembled WGS sequence"/>
</dbReference>
<dbReference type="HOGENOM" id="CLU_2277690_0_0_1"/>
<protein>
    <submittedName>
        <fullName evidence="1 2">Uncharacterized protein</fullName>
    </submittedName>
</protein>